<dbReference type="Gene3D" id="3.40.50.720">
    <property type="entry name" value="NAD(P)-binding Rossmann-like Domain"/>
    <property type="match status" value="1"/>
</dbReference>
<evidence type="ECO:0000256" key="3">
    <source>
        <dbReference type="ARBA" id="ARBA00023002"/>
    </source>
</evidence>
<evidence type="ECO:0000313" key="4">
    <source>
        <dbReference type="EMBL" id="KAK7419941.1"/>
    </source>
</evidence>
<dbReference type="PANTHER" id="PTHR43639">
    <property type="entry name" value="OXIDOREDUCTASE, SHORT-CHAIN DEHYDROGENASE/REDUCTASE FAMILY (AFU_ORTHOLOGUE AFUA_5G02870)"/>
    <property type="match status" value="1"/>
</dbReference>
<organism evidence="4 5">
    <name type="scientific">Neonectria magnoliae</name>
    <dbReference type="NCBI Taxonomy" id="2732573"/>
    <lineage>
        <taxon>Eukaryota</taxon>
        <taxon>Fungi</taxon>
        <taxon>Dikarya</taxon>
        <taxon>Ascomycota</taxon>
        <taxon>Pezizomycotina</taxon>
        <taxon>Sordariomycetes</taxon>
        <taxon>Hypocreomycetidae</taxon>
        <taxon>Hypocreales</taxon>
        <taxon>Nectriaceae</taxon>
        <taxon>Neonectria</taxon>
    </lineage>
</organism>
<dbReference type="InterPro" id="IPR002347">
    <property type="entry name" value="SDR_fam"/>
</dbReference>
<dbReference type="PROSITE" id="PS00061">
    <property type="entry name" value="ADH_SHORT"/>
    <property type="match status" value="1"/>
</dbReference>
<proteinExistence type="inferred from homology"/>
<dbReference type="EMBL" id="JAZAVK010000142">
    <property type="protein sequence ID" value="KAK7419941.1"/>
    <property type="molecule type" value="Genomic_DNA"/>
</dbReference>
<reference evidence="4 5" key="1">
    <citation type="journal article" date="2025" name="Microbiol. Resour. Announc.">
        <title>Draft genome sequences for Neonectria magnoliae and Neonectria punicea, canker pathogens of Liriodendron tulipifera and Acer saccharum in West Virginia.</title>
        <authorList>
            <person name="Petronek H.M."/>
            <person name="Kasson M.T."/>
            <person name="Metheny A.M."/>
            <person name="Stauder C.M."/>
            <person name="Lovett B."/>
            <person name="Lynch S.C."/>
            <person name="Garnas J.R."/>
            <person name="Kasson L.R."/>
            <person name="Stajich J.E."/>
        </authorList>
    </citation>
    <scope>NUCLEOTIDE SEQUENCE [LARGE SCALE GENOMIC DNA]</scope>
    <source>
        <strain evidence="4 5">NRRL 64651</strain>
    </source>
</reference>
<gene>
    <name evidence="4" type="ORF">QQZ08_010644</name>
</gene>
<name>A0ABR1HHA2_9HYPO</name>
<comment type="caution">
    <text evidence="4">The sequence shown here is derived from an EMBL/GenBank/DDBJ whole genome shotgun (WGS) entry which is preliminary data.</text>
</comment>
<dbReference type="PRINTS" id="PR00081">
    <property type="entry name" value="GDHRDH"/>
</dbReference>
<evidence type="ECO:0000256" key="2">
    <source>
        <dbReference type="ARBA" id="ARBA00022857"/>
    </source>
</evidence>
<dbReference type="Proteomes" id="UP001498421">
    <property type="component" value="Unassembled WGS sequence"/>
</dbReference>
<protein>
    <submittedName>
        <fullName evidence="4">Uncharacterized protein</fullName>
    </submittedName>
</protein>
<dbReference type="InterPro" id="IPR020904">
    <property type="entry name" value="Sc_DH/Rdtase_CS"/>
</dbReference>
<evidence type="ECO:0000256" key="1">
    <source>
        <dbReference type="ARBA" id="ARBA00006484"/>
    </source>
</evidence>
<dbReference type="CDD" id="cd05233">
    <property type="entry name" value="SDR_c"/>
    <property type="match status" value="1"/>
</dbReference>
<keyword evidence="5" id="KW-1185">Reference proteome</keyword>
<comment type="similarity">
    <text evidence="1">Belongs to the short-chain dehydrogenases/reductases (SDR) family.</text>
</comment>
<dbReference type="InterPro" id="IPR036291">
    <property type="entry name" value="NAD(P)-bd_dom_sf"/>
</dbReference>
<dbReference type="SUPFAM" id="SSF51735">
    <property type="entry name" value="NAD(P)-binding Rossmann-fold domains"/>
    <property type="match status" value="1"/>
</dbReference>
<dbReference type="PRINTS" id="PR00080">
    <property type="entry name" value="SDRFAMILY"/>
</dbReference>
<dbReference type="Pfam" id="PF13561">
    <property type="entry name" value="adh_short_C2"/>
    <property type="match status" value="1"/>
</dbReference>
<keyword evidence="3" id="KW-0560">Oxidoreductase</keyword>
<accession>A0ABR1HHA2</accession>
<keyword evidence="2" id="KW-0521">NADP</keyword>
<sequence>MGSISADDAAATLRNKVAVITGSSAGIGAESAIELGRRGAKVVLNYPFPSLKEEAEKVGRSIPSEWIAVEADLSTVDGPGKLIAAAVERFGTIDILVNNAARVLMSPFAQATLEQWQMSMDTNARGMFLTTQAALPHLTPREVGGGARIINIISAAARDPEVNQTIYGASKAATDAMSKCWAAELPPQYGCTVNSISPGPILTEGSKISMQGIMHIIEPIFDARTPMPGCYGYPKDISWAVAFLADGRSGWINGACINVSGGMFRT</sequence>
<evidence type="ECO:0000313" key="5">
    <source>
        <dbReference type="Proteomes" id="UP001498421"/>
    </source>
</evidence>
<dbReference type="PANTHER" id="PTHR43639:SF1">
    <property type="entry name" value="SHORT-CHAIN DEHYDROGENASE_REDUCTASE FAMILY PROTEIN"/>
    <property type="match status" value="1"/>
</dbReference>